<proteinExistence type="predicted"/>
<keyword evidence="3" id="KW-1185">Reference proteome</keyword>
<dbReference type="EMBL" id="OBQK01000025">
    <property type="protein sequence ID" value="SOC58209.1"/>
    <property type="molecule type" value="Genomic_DNA"/>
</dbReference>
<sequence length="106" mass="11735">METSVSRQTDPDRFEITAGGEVAGFARFVDEEGHRIFFHTEISEQHAGKGLAGTVVRHALEATRKEGLRVVAVCPFVKKYVNTHEEWSDVVDKATPAMLAAIPRRA</sequence>
<dbReference type="InterPro" id="IPR045057">
    <property type="entry name" value="Gcn5-rel_NAT"/>
</dbReference>
<evidence type="ECO:0000259" key="1">
    <source>
        <dbReference type="PROSITE" id="PS51729"/>
    </source>
</evidence>
<evidence type="ECO:0000313" key="3">
    <source>
        <dbReference type="Proteomes" id="UP000219688"/>
    </source>
</evidence>
<dbReference type="SUPFAM" id="SSF55729">
    <property type="entry name" value="Acyl-CoA N-acyltransferases (Nat)"/>
    <property type="match status" value="1"/>
</dbReference>
<protein>
    <recommendedName>
        <fullName evidence="1">N-acetyltransferase domain-containing protein</fullName>
    </recommendedName>
</protein>
<organism evidence="2 3">
    <name type="scientific">Ornithinimicrobium cerasi</name>
    <dbReference type="NCBI Taxonomy" id="2248773"/>
    <lineage>
        <taxon>Bacteria</taxon>
        <taxon>Bacillati</taxon>
        <taxon>Actinomycetota</taxon>
        <taxon>Actinomycetes</taxon>
        <taxon>Micrococcales</taxon>
        <taxon>Ornithinimicrobiaceae</taxon>
        <taxon>Ornithinimicrobium</taxon>
    </lineage>
</organism>
<dbReference type="PANTHER" id="PTHR31435:SF10">
    <property type="entry name" value="BSR4717 PROTEIN"/>
    <property type="match status" value="1"/>
</dbReference>
<dbReference type="InterPro" id="IPR016181">
    <property type="entry name" value="Acyl_CoA_acyltransferase"/>
</dbReference>
<dbReference type="AlphaFoldDB" id="A0A285VVX8"/>
<dbReference type="InterPro" id="IPR031165">
    <property type="entry name" value="GNAT_YJDJ"/>
</dbReference>
<dbReference type="Gene3D" id="3.40.630.30">
    <property type="match status" value="1"/>
</dbReference>
<dbReference type="PROSITE" id="PS51729">
    <property type="entry name" value="GNAT_YJDJ"/>
    <property type="match status" value="1"/>
</dbReference>
<name>A0A285VVX8_9MICO</name>
<feature type="domain" description="N-acetyltransferase" evidence="1">
    <location>
        <begin position="6"/>
        <end position="92"/>
    </location>
</feature>
<dbReference type="PANTHER" id="PTHR31435">
    <property type="entry name" value="PROTEIN NATD1"/>
    <property type="match status" value="1"/>
</dbReference>
<dbReference type="Pfam" id="PF14542">
    <property type="entry name" value="Acetyltransf_CG"/>
    <property type="match status" value="1"/>
</dbReference>
<gene>
    <name evidence="2" type="ORF">SAMN05421879_1257</name>
</gene>
<dbReference type="Proteomes" id="UP000219688">
    <property type="component" value="Unassembled WGS sequence"/>
</dbReference>
<evidence type="ECO:0000313" key="2">
    <source>
        <dbReference type="EMBL" id="SOC58209.1"/>
    </source>
</evidence>
<accession>A0A285VVX8</accession>
<reference evidence="3" key="1">
    <citation type="submission" date="2017-08" db="EMBL/GenBank/DDBJ databases">
        <authorList>
            <person name="Varghese N."/>
            <person name="Submissions S."/>
        </authorList>
    </citation>
    <scope>NUCLEOTIDE SEQUENCE [LARGE SCALE GENOMIC DNA]</scope>
    <source>
        <strain evidence="3">USBA17B2</strain>
    </source>
</reference>